<proteinExistence type="predicted"/>
<protein>
    <submittedName>
        <fullName evidence="1">Bacterial mobilisation protein (MobC)</fullName>
    </submittedName>
</protein>
<evidence type="ECO:0000313" key="1">
    <source>
        <dbReference type="EMBL" id="VYS91533.1"/>
    </source>
</evidence>
<dbReference type="InterPro" id="IPR053842">
    <property type="entry name" value="NikA-like"/>
</dbReference>
<dbReference type="EMBL" id="CACRST010000010">
    <property type="protein sequence ID" value="VYS91533.1"/>
    <property type="molecule type" value="Genomic_DNA"/>
</dbReference>
<sequence length="137" mass="15725">MVVEKKRRVRKEKCEFRCTEAEKKEIMEAAKKCGLPSSEFLRRKVFQKSEKDLAASIQIEKMLKDLDWKLSKIGVNINQIARMCNSKKFVSRAEGEEIKKYMNLVSYYFSELLTAVLNTKGSGNGEAGNGDYKITED</sequence>
<organism evidence="1">
    <name type="scientific">Blautia glucerasea</name>
    <dbReference type="NCBI Taxonomy" id="536633"/>
    <lineage>
        <taxon>Bacteria</taxon>
        <taxon>Bacillati</taxon>
        <taxon>Bacillota</taxon>
        <taxon>Clostridia</taxon>
        <taxon>Lachnospirales</taxon>
        <taxon>Lachnospiraceae</taxon>
        <taxon>Blautia</taxon>
    </lineage>
</organism>
<name>A0A6N2SD16_9FIRM</name>
<dbReference type="AlphaFoldDB" id="A0A6N2SD16"/>
<reference evidence="1" key="1">
    <citation type="submission" date="2019-11" db="EMBL/GenBank/DDBJ databases">
        <authorList>
            <person name="Feng L."/>
        </authorList>
    </citation>
    <scope>NUCLEOTIDE SEQUENCE</scope>
    <source>
        <strain evidence="1">BgluceraseaLFYP119</strain>
    </source>
</reference>
<accession>A0A6N2SD16</accession>
<gene>
    <name evidence="1" type="ORF">BGLFYP119_01092</name>
</gene>
<dbReference type="Pfam" id="PF21983">
    <property type="entry name" value="NikA-like"/>
    <property type="match status" value="1"/>
</dbReference>
<dbReference type="RefSeq" id="WP_156353441.1">
    <property type="nucleotide sequence ID" value="NZ_CACRST010000010.1"/>
</dbReference>